<feature type="region of interest" description="Disordered" evidence="1">
    <location>
        <begin position="1"/>
        <end position="33"/>
    </location>
</feature>
<proteinExistence type="predicted"/>
<keyword evidence="3" id="KW-1185">Reference proteome</keyword>
<dbReference type="RefSeq" id="WP_128693769.1">
    <property type="nucleotide sequence ID" value="NZ_LHQS01000002.1"/>
</dbReference>
<evidence type="ECO:0000313" key="3">
    <source>
        <dbReference type="Proteomes" id="UP000290932"/>
    </source>
</evidence>
<feature type="compositionally biased region" description="Basic and acidic residues" evidence="1">
    <location>
        <begin position="1"/>
        <end position="15"/>
    </location>
</feature>
<name>A0A498H124_9EURY</name>
<dbReference type="AlphaFoldDB" id="A0A498H124"/>
<gene>
    <name evidence="2" type="ORF">ABH15_07565</name>
</gene>
<evidence type="ECO:0000313" key="2">
    <source>
        <dbReference type="EMBL" id="RXE56044.1"/>
    </source>
</evidence>
<dbReference type="OrthoDB" id="112421at2157"/>
<accession>A0A498H124</accession>
<dbReference type="Proteomes" id="UP000290932">
    <property type="component" value="Unassembled WGS sequence"/>
</dbReference>
<protein>
    <submittedName>
        <fullName evidence="2">Uncharacterized protein</fullName>
    </submittedName>
</protein>
<reference evidence="2 3" key="1">
    <citation type="journal article" date="2015" name="Int. J. Syst. Evol. Microbiol.">
        <title>Methanoculleus taiwanensis sp. nov., a methanogen isolated from deep marine sediment at the deformation front area near Taiwan.</title>
        <authorList>
            <person name="Weng C.Y."/>
            <person name="Chen S.C."/>
            <person name="Lai M.C."/>
            <person name="Wu S.Y."/>
            <person name="Lin S."/>
            <person name="Yang T.F."/>
            <person name="Chen P.C."/>
        </authorList>
    </citation>
    <scope>NUCLEOTIDE SEQUENCE [LARGE SCALE GENOMIC DNA]</scope>
    <source>
        <strain evidence="2 3">CYW4</strain>
    </source>
</reference>
<dbReference type="EMBL" id="LHQS01000002">
    <property type="protein sequence ID" value="RXE56044.1"/>
    <property type="molecule type" value="Genomic_DNA"/>
</dbReference>
<organism evidence="2 3">
    <name type="scientific">Methanoculleus taiwanensis</name>
    <dbReference type="NCBI Taxonomy" id="1550565"/>
    <lineage>
        <taxon>Archaea</taxon>
        <taxon>Methanobacteriati</taxon>
        <taxon>Methanobacteriota</taxon>
        <taxon>Stenosarchaea group</taxon>
        <taxon>Methanomicrobia</taxon>
        <taxon>Methanomicrobiales</taxon>
        <taxon>Methanomicrobiaceae</taxon>
        <taxon>Methanoculleus</taxon>
    </lineage>
</organism>
<comment type="caution">
    <text evidence="2">The sequence shown here is derived from an EMBL/GenBank/DDBJ whole genome shotgun (WGS) entry which is preliminary data.</text>
</comment>
<evidence type="ECO:0000256" key="1">
    <source>
        <dbReference type="SAM" id="MobiDB-lite"/>
    </source>
</evidence>
<sequence length="91" mass="9999">MQSTDRIDGSPRNEACDNIDSCGTARNSSASEGIRSTAIRTLDPVPLYLIPQTISAAVRRHGRSILEIRAKLNGHNFFVITITLQEVDCNE</sequence>